<protein>
    <submittedName>
        <fullName evidence="6">FAD-dependent oxidoreductase</fullName>
    </submittedName>
</protein>
<dbReference type="GO" id="GO:0019646">
    <property type="term" value="P:aerobic electron transport chain"/>
    <property type="evidence" value="ECO:0007669"/>
    <property type="project" value="TreeGrafter"/>
</dbReference>
<sequence>DRGGHSVCVPAGTVVWTTGFGVPEAAREAGFAVDVHGKLRVDPTLRSLSHPEVYGIGDAAAVRFPGEATDGAARELRMACATGLPAAGHVAGAVAARLAGREPEPMRFRYVNQCVSLGRKDALVQFVRADDTPRETVLTGRLAALYKDVIVRAALAMQSRPRLLPLLSPRGARPRGTAQPVG</sequence>
<dbReference type="InterPro" id="IPR036188">
    <property type="entry name" value="FAD/NAD-bd_sf"/>
</dbReference>
<dbReference type="EMBL" id="JAAKZZ010000339">
    <property type="protein sequence ID" value="NGO71697.1"/>
    <property type="molecule type" value="Genomic_DNA"/>
</dbReference>
<dbReference type="PANTHER" id="PTHR42913">
    <property type="entry name" value="APOPTOSIS-INDUCING FACTOR 1"/>
    <property type="match status" value="1"/>
</dbReference>
<dbReference type="AlphaFoldDB" id="A0A6G4X4B7"/>
<dbReference type="PANTHER" id="PTHR42913:SF3">
    <property type="entry name" value="64 KDA MITOCHONDRIAL NADH DEHYDROGENASE (EUROFUNG)"/>
    <property type="match status" value="1"/>
</dbReference>
<reference evidence="6 7" key="1">
    <citation type="submission" date="2020-02" db="EMBL/GenBank/DDBJ databases">
        <title>Whole-genome analyses of novel actinobacteria.</title>
        <authorList>
            <person name="Sahin N."/>
            <person name="Tatar D."/>
        </authorList>
    </citation>
    <scope>NUCLEOTIDE SEQUENCE [LARGE SCALE GENOMIC DNA]</scope>
    <source>
        <strain evidence="6 7">SB3404</strain>
    </source>
</reference>
<dbReference type="SUPFAM" id="SSF51905">
    <property type="entry name" value="FAD/NAD(P)-binding domain"/>
    <property type="match status" value="1"/>
</dbReference>
<dbReference type="Proteomes" id="UP000477722">
    <property type="component" value="Unassembled WGS sequence"/>
</dbReference>
<gene>
    <name evidence="6" type="ORF">G5C65_25770</name>
</gene>
<organism evidence="6 7">
    <name type="scientific">Streptomyces boncukensis</name>
    <dbReference type="NCBI Taxonomy" id="2711219"/>
    <lineage>
        <taxon>Bacteria</taxon>
        <taxon>Bacillati</taxon>
        <taxon>Actinomycetota</taxon>
        <taxon>Actinomycetes</taxon>
        <taxon>Kitasatosporales</taxon>
        <taxon>Streptomycetaceae</taxon>
        <taxon>Streptomyces</taxon>
    </lineage>
</organism>
<evidence type="ECO:0000313" key="6">
    <source>
        <dbReference type="EMBL" id="NGO71697.1"/>
    </source>
</evidence>
<evidence type="ECO:0000256" key="5">
    <source>
        <dbReference type="ARBA" id="ARBA00023002"/>
    </source>
</evidence>
<name>A0A6G4X4B7_9ACTN</name>
<evidence type="ECO:0000256" key="3">
    <source>
        <dbReference type="ARBA" id="ARBA00022630"/>
    </source>
</evidence>
<dbReference type="GO" id="GO:0003955">
    <property type="term" value="F:NAD(P)H dehydrogenase (quinone) activity"/>
    <property type="evidence" value="ECO:0007669"/>
    <property type="project" value="TreeGrafter"/>
</dbReference>
<evidence type="ECO:0000313" key="7">
    <source>
        <dbReference type="Proteomes" id="UP000477722"/>
    </source>
</evidence>
<keyword evidence="5" id="KW-0560">Oxidoreductase</keyword>
<evidence type="ECO:0000256" key="1">
    <source>
        <dbReference type="ARBA" id="ARBA00001974"/>
    </source>
</evidence>
<keyword evidence="3" id="KW-0285">Flavoprotein</keyword>
<keyword evidence="7" id="KW-1185">Reference proteome</keyword>
<comment type="caution">
    <text evidence="6">The sequence shown here is derived from an EMBL/GenBank/DDBJ whole genome shotgun (WGS) entry which is preliminary data.</text>
</comment>
<comment type="similarity">
    <text evidence="2">Belongs to the NADH dehydrogenase family.</text>
</comment>
<comment type="cofactor">
    <cofactor evidence="1">
        <name>FAD</name>
        <dbReference type="ChEBI" id="CHEBI:57692"/>
    </cofactor>
</comment>
<dbReference type="InterPro" id="IPR051169">
    <property type="entry name" value="NADH-Q_oxidoreductase"/>
</dbReference>
<dbReference type="Gene3D" id="3.50.50.100">
    <property type="match status" value="1"/>
</dbReference>
<proteinExistence type="inferred from homology"/>
<feature type="non-terminal residue" evidence="6">
    <location>
        <position position="1"/>
    </location>
</feature>
<keyword evidence="4" id="KW-0274">FAD</keyword>
<evidence type="ECO:0000256" key="2">
    <source>
        <dbReference type="ARBA" id="ARBA00005272"/>
    </source>
</evidence>
<accession>A0A6G4X4B7</accession>
<evidence type="ECO:0000256" key="4">
    <source>
        <dbReference type="ARBA" id="ARBA00022827"/>
    </source>
</evidence>